<comment type="caution">
    <text evidence="1">The sequence shown here is derived from an EMBL/GenBank/DDBJ whole genome shotgun (WGS) entry which is preliminary data.</text>
</comment>
<proteinExistence type="predicted"/>
<organism evidence="1 2">
    <name type="scientific">Tilletia horrida</name>
    <dbReference type="NCBI Taxonomy" id="155126"/>
    <lineage>
        <taxon>Eukaryota</taxon>
        <taxon>Fungi</taxon>
        <taxon>Dikarya</taxon>
        <taxon>Basidiomycota</taxon>
        <taxon>Ustilaginomycotina</taxon>
        <taxon>Exobasidiomycetes</taxon>
        <taxon>Tilletiales</taxon>
        <taxon>Tilletiaceae</taxon>
        <taxon>Tilletia</taxon>
    </lineage>
</organism>
<sequence length="91" mass="9914">MSLTDRAVQGNAPYGSREDSAISKLILDLLKCLQTNLTMQSNLALDNYRTALAFDQDYNIVSGGSLKFQVASLTKLRDGGFRINLQGGACR</sequence>
<gene>
    <name evidence="1" type="ORF">OC846_006093</name>
</gene>
<name>A0AAN6GJI9_9BASI</name>
<evidence type="ECO:0000313" key="1">
    <source>
        <dbReference type="EMBL" id="KAK0544386.1"/>
    </source>
</evidence>
<accession>A0AAN6GJI9</accession>
<evidence type="ECO:0000313" key="2">
    <source>
        <dbReference type="Proteomes" id="UP001176517"/>
    </source>
</evidence>
<protein>
    <submittedName>
        <fullName evidence="1">Uncharacterized protein</fullName>
    </submittedName>
</protein>
<dbReference type="Proteomes" id="UP001176517">
    <property type="component" value="Unassembled WGS sequence"/>
</dbReference>
<dbReference type="AlphaFoldDB" id="A0AAN6GJI9"/>
<dbReference type="EMBL" id="JAPDMZ010000286">
    <property type="protein sequence ID" value="KAK0544386.1"/>
    <property type="molecule type" value="Genomic_DNA"/>
</dbReference>
<keyword evidence="2" id="KW-1185">Reference proteome</keyword>
<reference evidence="1" key="1">
    <citation type="journal article" date="2023" name="PhytoFront">
        <title>Draft Genome Resources of Seven Strains of Tilletia horrida, Causal Agent of Kernel Smut of Rice.</title>
        <authorList>
            <person name="Khanal S."/>
            <person name="Antony Babu S."/>
            <person name="Zhou X.G."/>
        </authorList>
    </citation>
    <scope>NUCLEOTIDE SEQUENCE</scope>
    <source>
        <strain evidence="1">TX6</strain>
    </source>
</reference>